<proteinExistence type="predicted"/>
<feature type="domain" description="HTH arsR-type" evidence="2">
    <location>
        <begin position="23"/>
        <end position="93"/>
    </location>
</feature>
<keyword evidence="4" id="KW-1185">Reference proteome</keyword>
<dbReference type="Gene3D" id="1.10.10.10">
    <property type="entry name" value="Winged helix-like DNA-binding domain superfamily/Winged helix DNA-binding domain"/>
    <property type="match status" value="1"/>
</dbReference>
<dbReference type="EMBL" id="JBDXSU010000003">
    <property type="protein sequence ID" value="MFB5189759.1"/>
    <property type="molecule type" value="Genomic_DNA"/>
</dbReference>
<organism evidence="3 4">
    <name type="scientific">Alicyclobacillus fastidiosus</name>
    <dbReference type="NCBI Taxonomy" id="392011"/>
    <lineage>
        <taxon>Bacteria</taxon>
        <taxon>Bacillati</taxon>
        <taxon>Bacillota</taxon>
        <taxon>Bacilli</taxon>
        <taxon>Bacillales</taxon>
        <taxon>Alicyclobacillaceae</taxon>
        <taxon>Alicyclobacillus</taxon>
    </lineage>
</organism>
<dbReference type="SUPFAM" id="SSF46785">
    <property type="entry name" value="Winged helix' DNA-binding domain"/>
    <property type="match status" value="1"/>
</dbReference>
<dbReference type="InterPro" id="IPR036388">
    <property type="entry name" value="WH-like_DNA-bd_sf"/>
</dbReference>
<dbReference type="InterPro" id="IPR011991">
    <property type="entry name" value="ArsR-like_HTH"/>
</dbReference>
<reference evidence="3 4" key="1">
    <citation type="journal article" date="2024" name="Int. J. Mol. Sci.">
        <title>Exploration of Alicyclobacillus spp. Genome in Search of Antibiotic Resistance.</title>
        <authorList>
            <person name="Bucka-Kolendo J."/>
            <person name="Kiousi D.E."/>
            <person name="Dekowska A."/>
            <person name="Mikolajczuk-Szczyrba A."/>
            <person name="Karadedos D.M."/>
            <person name="Michael P."/>
            <person name="Galanis A."/>
            <person name="Sokolowska B."/>
        </authorList>
    </citation>
    <scope>NUCLEOTIDE SEQUENCE [LARGE SCALE GENOMIC DNA]</scope>
    <source>
        <strain evidence="3 4">KKP 3000</strain>
    </source>
</reference>
<comment type="caution">
    <text evidence="3">The sequence shown here is derived from an EMBL/GenBank/DDBJ whole genome shotgun (WGS) entry which is preliminary data.</text>
</comment>
<dbReference type="Pfam" id="PF12840">
    <property type="entry name" value="HTH_20"/>
    <property type="match status" value="1"/>
</dbReference>
<evidence type="ECO:0000259" key="2">
    <source>
        <dbReference type="SMART" id="SM00418"/>
    </source>
</evidence>
<evidence type="ECO:0000313" key="3">
    <source>
        <dbReference type="EMBL" id="MFB5189759.1"/>
    </source>
</evidence>
<accession>A0ABV5ABW9</accession>
<evidence type="ECO:0000256" key="1">
    <source>
        <dbReference type="ARBA" id="ARBA00023125"/>
    </source>
</evidence>
<dbReference type="InterPro" id="IPR001845">
    <property type="entry name" value="HTH_ArsR_DNA-bd_dom"/>
</dbReference>
<protein>
    <submittedName>
        <fullName evidence="3">Helix-turn-helix domain-containing protein</fullName>
    </submittedName>
</protein>
<dbReference type="SMART" id="SM00418">
    <property type="entry name" value="HTH_ARSR"/>
    <property type="match status" value="1"/>
</dbReference>
<sequence>MPIQIGQNAGERTLTVSLDDFVEIAKALSSDLRVSIFKLLLTEPKNVAEIAEIFDIPPSTAAINVRKLEEVNLIKTDLIPGTRGTQKLCMAVYSKIIVDTPSKVQEDDTQILIAMSIGNFFDFDVSPTCGILSEHSIIGEFDDPRAFSEPNRTEAQLIWFKHGYVEYRFPNRAPHGKRIKNLELTMELCSEAPLHREQWPSDITLWLNGKEVGTWTSPGDFGGERGLLTPDWWLVQNTQFGLLKTWRINTEGSFIDGVRISDVTIADIDLDGRYYIPVRVGVKKDAENVGGVNIFGRKFGNYETDILMRLECD</sequence>
<dbReference type="Proteomes" id="UP001579974">
    <property type="component" value="Unassembled WGS sequence"/>
</dbReference>
<dbReference type="InterPro" id="IPR036390">
    <property type="entry name" value="WH_DNA-bd_sf"/>
</dbReference>
<evidence type="ECO:0000313" key="4">
    <source>
        <dbReference type="Proteomes" id="UP001579974"/>
    </source>
</evidence>
<dbReference type="CDD" id="cd00090">
    <property type="entry name" value="HTH_ARSR"/>
    <property type="match status" value="1"/>
</dbReference>
<gene>
    <name evidence="3" type="ORF">KKP3000_003036</name>
</gene>
<dbReference type="RefSeq" id="WP_275475198.1">
    <property type="nucleotide sequence ID" value="NZ_CP162940.1"/>
</dbReference>
<keyword evidence="1" id="KW-0238">DNA-binding</keyword>
<name>A0ABV5ABW9_9BACL</name>